<dbReference type="InterPro" id="IPR047175">
    <property type="entry name" value="CotS-like"/>
</dbReference>
<dbReference type="PANTHER" id="PTHR39179">
    <property type="entry name" value="SPORE COAT PROTEIN I"/>
    <property type="match status" value="1"/>
</dbReference>
<evidence type="ECO:0000259" key="1">
    <source>
        <dbReference type="Pfam" id="PF01636"/>
    </source>
</evidence>
<dbReference type="Gene3D" id="3.90.1200.10">
    <property type="match status" value="1"/>
</dbReference>
<dbReference type="EMBL" id="NEMB01000003">
    <property type="protein sequence ID" value="PQQ67334.1"/>
    <property type="molecule type" value="Genomic_DNA"/>
</dbReference>
<name>A0A2K9E0V6_9FIRM</name>
<dbReference type="AlphaFoldDB" id="A0A2K9E0V6"/>
<evidence type="ECO:0000313" key="5">
    <source>
        <dbReference type="Proteomes" id="UP000239720"/>
    </source>
</evidence>
<dbReference type="SUPFAM" id="SSF56112">
    <property type="entry name" value="Protein kinase-like (PK-like)"/>
    <property type="match status" value="1"/>
</dbReference>
<keyword evidence="2" id="KW-0946">Virion</keyword>
<dbReference type="Proteomes" id="UP000239720">
    <property type="component" value="Unassembled WGS sequence"/>
</dbReference>
<reference evidence="3 5" key="2">
    <citation type="journal article" date="2018" name="Syst. Appl. Microbiol.">
        <title>Characterization and high-quality draft genome sequence of Herbivorax saccincola A7, an anaerobic, alkaliphilic, thermophilic, cellulolytic, and xylanolytic bacterium.</title>
        <authorList>
            <person name="Aikawa S."/>
            <person name="Baramee S."/>
            <person name="Sermsathanaswadi J."/>
            <person name="Thianheng P."/>
            <person name="Tachaapaikoon C."/>
            <person name="Shikata A."/>
            <person name="Waeonukul R."/>
            <person name="Pason P."/>
            <person name="Ratanakhanokchai K."/>
            <person name="Kosugi A."/>
        </authorList>
    </citation>
    <scope>NUCLEOTIDE SEQUENCE [LARGE SCALE GENOMIC DNA]</scope>
    <source>
        <strain evidence="3 5">A7</strain>
    </source>
</reference>
<dbReference type="Proteomes" id="UP000233534">
    <property type="component" value="Chromosome"/>
</dbReference>
<sequence>MESKKNHLHQLAKRVLKEYNIIAGEINIVQSGNIKTVWKVKTNNNLFCLKRLKHTYDAYDKALFSVNAQNYIKKSGGNVPGIIKDKNNNLIVKTDGQLFVLYEWLYGKDLNFNNLNDLEKAITGLAKFHVYSKGYVPPADSKISTKLGKRPGQYASMRKKIVSWKSIAKEKQEISSYNTFLKYCDDIAKLSDKALELLESSYYKQLTSEKSDSIVLCHQDYGKGNALLTQDGVYVIDLDGVTFDIPCRDLRKIIGKTSENRGQWDKSIVLDILKWYSKVNPLTPEEMKILFIDLLYPHWFYGIVKNIFKNNKVENSGKIEKIAKLELSKVPLLESLIKRGE</sequence>
<feature type="domain" description="Aminoglycoside phosphotransferase" evidence="1">
    <location>
        <begin position="26"/>
        <end position="277"/>
    </location>
</feature>
<dbReference type="InterPro" id="IPR002575">
    <property type="entry name" value="Aminoglycoside_PTrfase"/>
</dbReference>
<dbReference type="NCBIfam" id="TIGR02906">
    <property type="entry name" value="spore_CotS"/>
    <property type="match status" value="1"/>
</dbReference>
<dbReference type="KEGG" id="hsc:HVS_07460"/>
<evidence type="ECO:0000313" key="4">
    <source>
        <dbReference type="Proteomes" id="UP000233534"/>
    </source>
</evidence>
<reference evidence="2 4" key="1">
    <citation type="submission" date="2017-12" db="EMBL/GenBank/DDBJ databases">
        <title>Complete genome sequence of Herbivorax saccincola GGR1, a novel Cellulosome-producing hydrolytic bacterium in a thermophilic biogas plant, established by Illumina and Nanopore MinION sequencing.</title>
        <authorList>
            <person name="Pechtl A."/>
            <person name="Ruckert C."/>
            <person name="Koeck D.E."/>
            <person name="Maus I."/>
            <person name="Winkler A."/>
            <person name="Kalinowski J."/>
            <person name="Puhler A."/>
            <person name="Schwarz W.W."/>
            <person name="Zverlov V.V."/>
            <person name="Schluter A."/>
            <person name="Liebl W."/>
        </authorList>
    </citation>
    <scope>NUCLEOTIDE SEQUENCE [LARGE SCALE GENOMIC DNA]</scope>
    <source>
        <strain evidence="2">GGR1</strain>
        <strain evidence="4">SR1</strain>
    </source>
</reference>
<organism evidence="2 4">
    <name type="scientific">Acetivibrio saccincola</name>
    <dbReference type="NCBI Taxonomy" id="1677857"/>
    <lineage>
        <taxon>Bacteria</taxon>
        <taxon>Bacillati</taxon>
        <taxon>Bacillota</taxon>
        <taxon>Clostridia</taxon>
        <taxon>Eubacteriales</taxon>
        <taxon>Oscillospiraceae</taxon>
        <taxon>Acetivibrio</taxon>
    </lineage>
</organism>
<dbReference type="InterPro" id="IPR014255">
    <property type="entry name" value="Spore_coat_CotS"/>
</dbReference>
<accession>A0A2K9E0V6</accession>
<dbReference type="Gene3D" id="3.30.200.20">
    <property type="entry name" value="Phosphorylase Kinase, domain 1"/>
    <property type="match status" value="1"/>
</dbReference>
<keyword evidence="2" id="KW-0167">Capsid protein</keyword>
<dbReference type="PANTHER" id="PTHR39179:SF1">
    <property type="entry name" value="SPORE COAT PROTEIN I"/>
    <property type="match status" value="1"/>
</dbReference>
<gene>
    <name evidence="2" type="primary">cotI</name>
    <name evidence="3" type="ORF">B9R14_11625</name>
    <name evidence="2" type="ORF">HVS_07460</name>
</gene>
<dbReference type="InterPro" id="IPR011009">
    <property type="entry name" value="Kinase-like_dom_sf"/>
</dbReference>
<dbReference type="RefSeq" id="WP_101300736.1">
    <property type="nucleotide sequence ID" value="NZ_CP025197.1"/>
</dbReference>
<proteinExistence type="predicted"/>
<evidence type="ECO:0000313" key="2">
    <source>
        <dbReference type="EMBL" id="AUG57407.1"/>
    </source>
</evidence>
<protein>
    <submittedName>
        <fullName evidence="2 3">Spore coat protein</fullName>
    </submittedName>
</protein>
<keyword evidence="4" id="KW-1185">Reference proteome</keyword>
<dbReference type="EMBL" id="CP025197">
    <property type="protein sequence ID" value="AUG57407.1"/>
    <property type="molecule type" value="Genomic_DNA"/>
</dbReference>
<dbReference type="OrthoDB" id="9771902at2"/>
<dbReference type="GO" id="GO:0042601">
    <property type="term" value="C:endospore-forming forespore"/>
    <property type="evidence" value="ECO:0007669"/>
    <property type="project" value="TreeGrafter"/>
</dbReference>
<dbReference type="Pfam" id="PF01636">
    <property type="entry name" value="APH"/>
    <property type="match status" value="1"/>
</dbReference>
<evidence type="ECO:0000313" key="3">
    <source>
        <dbReference type="EMBL" id="PQQ67334.1"/>
    </source>
</evidence>